<dbReference type="VEuPathDB" id="FungiDB:DEHA2E10604g"/>
<dbReference type="OMA" id="AYCGVVP"/>
<dbReference type="FunCoup" id="Q6BPV2">
    <property type="interactions" value="769"/>
</dbReference>
<dbReference type="RefSeq" id="XP_459768.2">
    <property type="nucleotide sequence ID" value="XM_459768.2"/>
</dbReference>
<dbReference type="eggNOG" id="KOG1302">
    <property type="taxonomic scope" value="Eukaryota"/>
</dbReference>
<proteinExistence type="inferred from homology"/>
<accession>Q6BPV2</accession>
<dbReference type="Gene3D" id="3.90.830.10">
    <property type="entry name" value="Syntaxin Binding Protein 1, Chain A, domain 2"/>
    <property type="match status" value="1"/>
</dbReference>
<dbReference type="InterPro" id="IPR027482">
    <property type="entry name" value="Sec1-like_dom2"/>
</dbReference>
<reference evidence="2 3" key="1">
    <citation type="journal article" date="2004" name="Nature">
        <title>Genome evolution in yeasts.</title>
        <authorList>
            <consortium name="Genolevures"/>
            <person name="Dujon B."/>
            <person name="Sherman D."/>
            <person name="Fischer G."/>
            <person name="Durrens P."/>
            <person name="Casaregola S."/>
            <person name="Lafontaine I."/>
            <person name="de Montigny J."/>
            <person name="Marck C."/>
            <person name="Neuveglise C."/>
            <person name="Talla E."/>
            <person name="Goffard N."/>
            <person name="Frangeul L."/>
            <person name="Aigle M."/>
            <person name="Anthouard V."/>
            <person name="Babour A."/>
            <person name="Barbe V."/>
            <person name="Barnay S."/>
            <person name="Blanchin S."/>
            <person name="Beckerich J.M."/>
            <person name="Beyne E."/>
            <person name="Bleykasten C."/>
            <person name="Boisrame A."/>
            <person name="Boyer J."/>
            <person name="Cattolico L."/>
            <person name="Confanioleri F."/>
            <person name="de Daruvar A."/>
            <person name="Despons L."/>
            <person name="Fabre E."/>
            <person name="Fairhead C."/>
            <person name="Ferry-Dumazet H."/>
            <person name="Groppi A."/>
            <person name="Hantraye F."/>
            <person name="Hennequin C."/>
            <person name="Jauniaux N."/>
            <person name="Joyet P."/>
            <person name="Kachouri R."/>
            <person name="Kerrest A."/>
            <person name="Koszul R."/>
            <person name="Lemaire M."/>
            <person name="Lesur I."/>
            <person name="Ma L."/>
            <person name="Muller H."/>
            <person name="Nicaud J.M."/>
            <person name="Nikolski M."/>
            <person name="Oztas S."/>
            <person name="Ozier-Kalogeropoulos O."/>
            <person name="Pellenz S."/>
            <person name="Potier S."/>
            <person name="Richard G.F."/>
            <person name="Straub M.L."/>
            <person name="Suleau A."/>
            <person name="Swennene D."/>
            <person name="Tekaia F."/>
            <person name="Wesolowski-Louvel M."/>
            <person name="Westhof E."/>
            <person name="Wirth B."/>
            <person name="Zeniou-Meyer M."/>
            <person name="Zivanovic I."/>
            <person name="Bolotin-Fukuhara M."/>
            <person name="Thierry A."/>
            <person name="Bouchier C."/>
            <person name="Caudron B."/>
            <person name="Scarpelli C."/>
            <person name="Gaillardin C."/>
            <person name="Weissenbach J."/>
            <person name="Wincker P."/>
            <person name="Souciet J.L."/>
        </authorList>
    </citation>
    <scope>NUCLEOTIDE SEQUENCE [LARGE SCALE GENOMIC DNA]</scope>
    <source>
        <strain evidence="3">ATCC 36239 / CBS 767 / BCRC 21394 / JCM 1990 / NBRC 0083 / IGC 2968</strain>
    </source>
</reference>
<dbReference type="OrthoDB" id="10262287at2759"/>
<dbReference type="InParanoid" id="Q6BPV2"/>
<dbReference type="STRING" id="284592.Q6BPV2"/>
<sequence length="690" mass="79237">MAIDSNMLDQRLKSLNKQAIDNLIDILHGVYTTKNLLILDQRLSTLINFLTPFSKLKEIAKIDKTIWIGDNVEQDILQSFDGFIFIFNESHDNLQALLKTIKQIGKKKIHIIVKQLTKSFIYETNKALNGNVTFEKICDINTGKEVIKFTSMIRLYNWEINPIVIDEEARVLSIEAPYGGLDSYFNQPLLQLYELSNSFITLLENSFKASDMSFLKLKNIYGKGDHANLLINIINNERIPEYLSLKLSSLEQEFYLTKARGNTDLIVVERNLDFISVILNQLNYQGLIDDLFGIDIDNVKVGENRYKLNDELYNELKHLNFASIGVKLNKLAIFIQNEFSTRDNLQSLGEMKKLVSNLGNLTSKQDLIKKHTFLSESILNYIRNGDIENKPTRSSKKYNEYEKFLNFENELFDIDYKTHISYLRDFLSENFNYKIVLSTIILISTVNDGIKERDFDWVYNEILDNFGMEIIFVIDNLVDNKVVKINDNNDLLGGALTYLTNQDKSDDNDKENKVNTKLGISGGSNTYKSNYTLINKFWNLHPLVEETTGTKSGLLIDEYPNPSFTLPSSTVPLLSRIIESLYVRDFLQYKPVNNTSKRPNWDKLGLDTMFQGKTTDINIDDTSDDRNTDSNAGQGEQYVVVIFVGGVTRGEISCLRYLEQRLQTIGIIKRFIILTSGIVNSDKLLDVFKR</sequence>
<dbReference type="KEGG" id="dha:DEHA2E10604g"/>
<evidence type="ECO:0000313" key="3">
    <source>
        <dbReference type="Proteomes" id="UP000000599"/>
    </source>
</evidence>
<dbReference type="Gene3D" id="3.40.50.1910">
    <property type="match status" value="2"/>
</dbReference>
<dbReference type="InterPro" id="IPR043155">
    <property type="entry name" value="VPS33_dom3b"/>
</dbReference>
<evidence type="ECO:0000256" key="1">
    <source>
        <dbReference type="ARBA" id="ARBA00009884"/>
    </source>
</evidence>
<dbReference type="InterPro" id="IPR043154">
    <property type="entry name" value="Sec-1-like_dom1"/>
</dbReference>
<dbReference type="Gene3D" id="3.40.50.2060">
    <property type="match status" value="1"/>
</dbReference>
<dbReference type="EMBL" id="CR382137">
    <property type="protein sequence ID" value="CAG88007.2"/>
    <property type="molecule type" value="Genomic_DNA"/>
</dbReference>
<dbReference type="InterPro" id="IPR001619">
    <property type="entry name" value="Sec1-like"/>
</dbReference>
<dbReference type="InterPro" id="IPR043127">
    <property type="entry name" value="Sec-1-like_dom3a"/>
</dbReference>
<evidence type="ECO:0000313" key="2">
    <source>
        <dbReference type="EMBL" id="CAG88007.2"/>
    </source>
</evidence>
<gene>
    <name evidence="2" type="ordered locus">DEHA2E10604g</name>
</gene>
<keyword evidence="3" id="KW-1185">Reference proteome</keyword>
<dbReference type="HOGENOM" id="CLU_344541_0_0_1"/>
<protein>
    <submittedName>
        <fullName evidence="2">DEHA2E10604p</fullName>
    </submittedName>
</protein>
<name>Q6BPV2_DEBHA</name>
<dbReference type="GO" id="GO:0016192">
    <property type="term" value="P:vesicle-mediated transport"/>
    <property type="evidence" value="ECO:0007669"/>
    <property type="project" value="InterPro"/>
</dbReference>
<dbReference type="SUPFAM" id="SSF56815">
    <property type="entry name" value="Sec1/munc18-like (SM) proteins"/>
    <property type="match status" value="1"/>
</dbReference>
<organism evidence="2 3">
    <name type="scientific">Debaryomyces hansenii (strain ATCC 36239 / CBS 767 / BCRC 21394 / JCM 1990 / NBRC 0083 / IGC 2968)</name>
    <name type="common">Yeast</name>
    <name type="synonym">Torulaspora hansenii</name>
    <dbReference type="NCBI Taxonomy" id="284592"/>
    <lineage>
        <taxon>Eukaryota</taxon>
        <taxon>Fungi</taxon>
        <taxon>Dikarya</taxon>
        <taxon>Ascomycota</taxon>
        <taxon>Saccharomycotina</taxon>
        <taxon>Pichiomycetes</taxon>
        <taxon>Debaryomycetaceae</taxon>
        <taxon>Debaryomyces</taxon>
    </lineage>
</organism>
<dbReference type="AlphaFoldDB" id="Q6BPV2"/>
<dbReference type="PANTHER" id="PTHR11679">
    <property type="entry name" value="VESICLE PROTEIN SORTING-ASSOCIATED"/>
    <property type="match status" value="1"/>
</dbReference>
<dbReference type="GeneID" id="2902211"/>
<dbReference type="InterPro" id="IPR036045">
    <property type="entry name" value="Sec1-like_sf"/>
</dbReference>
<dbReference type="Gene3D" id="1.25.40.850">
    <property type="match status" value="1"/>
</dbReference>
<comment type="similarity">
    <text evidence="1">Belongs to the STXBP/unc-18/SEC1 family.</text>
</comment>
<dbReference type="Pfam" id="PF00995">
    <property type="entry name" value="Sec1"/>
    <property type="match status" value="1"/>
</dbReference>
<dbReference type="Proteomes" id="UP000000599">
    <property type="component" value="Chromosome E"/>
</dbReference>